<evidence type="ECO:0000256" key="6">
    <source>
        <dbReference type="ARBA" id="ARBA00037589"/>
    </source>
</evidence>
<proteinExistence type="inferred from homology"/>
<comment type="function">
    <text evidence="6 9">Catalyzes cyclization of the linear tetrapyrrole, hydroxymethylbilane, to the macrocyclic uroporphyrinogen III.</text>
</comment>
<evidence type="ECO:0000256" key="7">
    <source>
        <dbReference type="ARBA" id="ARBA00040167"/>
    </source>
</evidence>
<keyword evidence="4 9" id="KW-0456">Lyase</keyword>
<evidence type="ECO:0000256" key="1">
    <source>
        <dbReference type="ARBA" id="ARBA00004772"/>
    </source>
</evidence>
<evidence type="ECO:0000313" key="12">
    <source>
        <dbReference type="Proteomes" id="UP001219037"/>
    </source>
</evidence>
<evidence type="ECO:0000256" key="8">
    <source>
        <dbReference type="ARBA" id="ARBA00048617"/>
    </source>
</evidence>
<dbReference type="InterPro" id="IPR003754">
    <property type="entry name" value="4pyrrol_synth_uPrphyn_synth"/>
</dbReference>
<accession>A0ABY8H4U4</accession>
<evidence type="ECO:0000256" key="5">
    <source>
        <dbReference type="ARBA" id="ARBA00023244"/>
    </source>
</evidence>
<dbReference type="PANTHER" id="PTHR38042:SF1">
    <property type="entry name" value="UROPORPHYRINOGEN-III SYNTHASE, CHLOROPLASTIC"/>
    <property type="match status" value="1"/>
</dbReference>
<dbReference type="GO" id="GO:0004852">
    <property type="term" value="F:uroporphyrinogen-III synthase activity"/>
    <property type="evidence" value="ECO:0007669"/>
    <property type="project" value="UniProtKB-EC"/>
</dbReference>
<feature type="domain" description="Tetrapyrrole biosynthesis uroporphyrinogen III synthase" evidence="10">
    <location>
        <begin position="18"/>
        <end position="254"/>
    </location>
</feature>
<evidence type="ECO:0000256" key="4">
    <source>
        <dbReference type="ARBA" id="ARBA00023239"/>
    </source>
</evidence>
<evidence type="ECO:0000256" key="3">
    <source>
        <dbReference type="ARBA" id="ARBA00013109"/>
    </source>
</evidence>
<dbReference type="Gene3D" id="3.40.50.10090">
    <property type="match status" value="2"/>
</dbReference>
<evidence type="ECO:0000259" key="10">
    <source>
        <dbReference type="Pfam" id="PF02602"/>
    </source>
</evidence>
<protein>
    <recommendedName>
        <fullName evidence="7 9">Uroporphyrinogen-III synthase</fullName>
        <ecNumber evidence="3 9">4.2.1.75</ecNumber>
    </recommendedName>
</protein>
<gene>
    <name evidence="11" type="ORF">P8192_09700</name>
</gene>
<evidence type="ECO:0000313" key="11">
    <source>
        <dbReference type="EMBL" id="WFP15672.1"/>
    </source>
</evidence>
<sequence length="261" mass="27636">MSQVARLVVTRQPAQASELESGLREAGVGVEFLPVTDFALPEDRSALYESVDRLGSGIYQWLLITSPNAARALVHAGWDGLLPSTTALAVTGPGTARTVAALGCHSTPWMPREASARGLREGFPQRTHGGSAGFGSGRLLLPQSDLADPALAEALGARGWRVDMVSAYQTVEYPADPARRLLPRAGEILDIDSWNQPGAVVLLTSASAAREFHRRHQGALPHLIAIGEPTERQCRELDMPLLGTAPTPDAAGILAVLKSAS</sequence>
<keyword evidence="5 9" id="KW-0627">Porphyrin biosynthesis</keyword>
<dbReference type="Pfam" id="PF02602">
    <property type="entry name" value="HEM4"/>
    <property type="match status" value="1"/>
</dbReference>
<keyword evidence="12" id="KW-1185">Reference proteome</keyword>
<evidence type="ECO:0000256" key="9">
    <source>
        <dbReference type="RuleBase" id="RU366031"/>
    </source>
</evidence>
<dbReference type="PANTHER" id="PTHR38042">
    <property type="entry name" value="UROPORPHYRINOGEN-III SYNTHASE, CHLOROPLASTIC"/>
    <property type="match status" value="1"/>
</dbReference>
<evidence type="ECO:0000256" key="2">
    <source>
        <dbReference type="ARBA" id="ARBA00008133"/>
    </source>
</evidence>
<dbReference type="RefSeq" id="WP_278156600.1">
    <property type="nucleotide sequence ID" value="NZ_CP121252.1"/>
</dbReference>
<name>A0ABY8H4U4_9MICC</name>
<dbReference type="EC" id="4.2.1.75" evidence="3 9"/>
<dbReference type="EMBL" id="CP121252">
    <property type="protein sequence ID" value="WFP15672.1"/>
    <property type="molecule type" value="Genomic_DNA"/>
</dbReference>
<comment type="similarity">
    <text evidence="2 9">Belongs to the uroporphyrinogen-III synthase family.</text>
</comment>
<dbReference type="CDD" id="cd06578">
    <property type="entry name" value="HemD"/>
    <property type="match status" value="1"/>
</dbReference>
<comment type="pathway">
    <text evidence="1 9">Porphyrin-containing compound metabolism; protoporphyrin-IX biosynthesis; coproporphyrinogen-III from 5-aminolevulinate: step 3/4.</text>
</comment>
<comment type="catalytic activity">
    <reaction evidence="8 9">
        <text>hydroxymethylbilane = uroporphyrinogen III + H2O</text>
        <dbReference type="Rhea" id="RHEA:18965"/>
        <dbReference type="ChEBI" id="CHEBI:15377"/>
        <dbReference type="ChEBI" id="CHEBI:57308"/>
        <dbReference type="ChEBI" id="CHEBI:57845"/>
        <dbReference type="EC" id="4.2.1.75"/>
    </reaction>
</comment>
<organism evidence="11 12">
    <name type="scientific">Citricoccus muralis</name>
    <dbReference type="NCBI Taxonomy" id="169134"/>
    <lineage>
        <taxon>Bacteria</taxon>
        <taxon>Bacillati</taxon>
        <taxon>Actinomycetota</taxon>
        <taxon>Actinomycetes</taxon>
        <taxon>Micrococcales</taxon>
        <taxon>Micrococcaceae</taxon>
        <taxon>Citricoccus</taxon>
    </lineage>
</organism>
<dbReference type="InterPro" id="IPR036108">
    <property type="entry name" value="4pyrrol_syn_uPrphyn_synt_sf"/>
</dbReference>
<dbReference type="InterPro" id="IPR039793">
    <property type="entry name" value="UROS/Hem4"/>
</dbReference>
<dbReference type="SUPFAM" id="SSF69618">
    <property type="entry name" value="HemD-like"/>
    <property type="match status" value="1"/>
</dbReference>
<reference evidence="11 12" key="1">
    <citation type="submission" date="2023-04" db="EMBL/GenBank/DDBJ databases">
        <title>Funneling lignin-derived compounds into biodiesel using alkali-halophilic Citricoccus sp. P2.</title>
        <authorList>
            <person name="Luo C.-B."/>
        </authorList>
    </citation>
    <scope>NUCLEOTIDE SEQUENCE [LARGE SCALE GENOMIC DNA]</scope>
    <source>
        <strain evidence="11 12">P2</strain>
    </source>
</reference>
<dbReference type="Proteomes" id="UP001219037">
    <property type="component" value="Chromosome"/>
</dbReference>